<evidence type="ECO:0008006" key="3">
    <source>
        <dbReference type="Google" id="ProtNLM"/>
    </source>
</evidence>
<protein>
    <recommendedName>
        <fullName evidence="3">Ricin B lectin domain-containing protein</fullName>
    </recommendedName>
</protein>
<accession>A0ABW9RIV4</accession>
<dbReference type="Proteomes" id="UP000798808">
    <property type="component" value="Unassembled WGS sequence"/>
</dbReference>
<gene>
    <name evidence="1" type="ORF">E1163_03480</name>
</gene>
<proteinExistence type="predicted"/>
<keyword evidence="2" id="KW-1185">Reference proteome</keyword>
<name>A0ABW9RIV4_9BACT</name>
<comment type="caution">
    <text evidence="1">The sequence shown here is derived from an EMBL/GenBank/DDBJ whole genome shotgun (WGS) entry which is preliminary data.</text>
</comment>
<sequence>MKSLLLIICLGAISPLLFGQERQLMASLNTTEGTNLSLEAPNTTNRNALKSFVKNYLTYSPDRYIYVGCNEQNQYYENDTVRMRKISHDYYPVWQCCEFVEWNLIDDARFLWSDLQACKEGVQRSYYLSTTEVEASLKSKDIYLDVSRNGSTIERFRLIRIEKANSKNNAQPDPVLVLLRVPAGGQD</sequence>
<reference evidence="1 2" key="1">
    <citation type="submission" date="2019-02" db="EMBL/GenBank/DDBJ databases">
        <authorList>
            <person name="Goldberg S.R."/>
            <person name="Haltli B.A."/>
            <person name="Correa H."/>
            <person name="Russell K.G."/>
        </authorList>
    </citation>
    <scope>NUCLEOTIDE SEQUENCE [LARGE SCALE GENOMIC DNA]</scope>
    <source>
        <strain evidence="1 2">JCM 16186</strain>
    </source>
</reference>
<evidence type="ECO:0000313" key="2">
    <source>
        <dbReference type="Proteomes" id="UP000798808"/>
    </source>
</evidence>
<organism evidence="1 2">
    <name type="scientific">Fulvivirga kasyanovii</name>
    <dbReference type="NCBI Taxonomy" id="396812"/>
    <lineage>
        <taxon>Bacteria</taxon>
        <taxon>Pseudomonadati</taxon>
        <taxon>Bacteroidota</taxon>
        <taxon>Cytophagia</taxon>
        <taxon>Cytophagales</taxon>
        <taxon>Fulvivirgaceae</taxon>
        <taxon>Fulvivirga</taxon>
    </lineage>
</organism>
<evidence type="ECO:0000313" key="1">
    <source>
        <dbReference type="EMBL" id="MTI23999.1"/>
    </source>
</evidence>
<dbReference type="EMBL" id="SMLW01000347">
    <property type="protein sequence ID" value="MTI23999.1"/>
    <property type="molecule type" value="Genomic_DNA"/>
</dbReference>
<dbReference type="RefSeq" id="WP_155169502.1">
    <property type="nucleotide sequence ID" value="NZ_BAAAFL010000053.1"/>
</dbReference>